<evidence type="ECO:0008006" key="3">
    <source>
        <dbReference type="Google" id="ProtNLM"/>
    </source>
</evidence>
<accession>A0A1H2T098</accession>
<reference evidence="2" key="1">
    <citation type="submission" date="2016-10" db="EMBL/GenBank/DDBJ databases">
        <authorList>
            <person name="Varghese N."/>
            <person name="Submissions S."/>
        </authorList>
    </citation>
    <scope>NUCLEOTIDE SEQUENCE [LARGE SCALE GENOMIC DNA]</scope>
    <source>
        <strain evidence="2">DSM 25030</strain>
    </source>
</reference>
<protein>
    <recommendedName>
        <fullName evidence="3">Outer membrane lipoprotein-sorting protein</fullName>
    </recommendedName>
</protein>
<organism evidence="1 2">
    <name type="scientific">Flagellimonas zhangzhouensis</name>
    <dbReference type="NCBI Taxonomy" id="1073328"/>
    <lineage>
        <taxon>Bacteria</taxon>
        <taxon>Pseudomonadati</taxon>
        <taxon>Bacteroidota</taxon>
        <taxon>Flavobacteriia</taxon>
        <taxon>Flavobacteriales</taxon>
        <taxon>Flavobacteriaceae</taxon>
        <taxon>Flagellimonas</taxon>
    </lineage>
</organism>
<proteinExistence type="predicted"/>
<dbReference type="STRING" id="1073328.SAMN05216294_2728"/>
<dbReference type="EMBL" id="FNMY01000001">
    <property type="protein sequence ID" value="SDW37373.1"/>
    <property type="molecule type" value="Genomic_DNA"/>
</dbReference>
<name>A0A1H2T098_9FLAO</name>
<keyword evidence="2" id="KW-1185">Reference proteome</keyword>
<evidence type="ECO:0000313" key="1">
    <source>
        <dbReference type="EMBL" id="SDW37373.1"/>
    </source>
</evidence>
<dbReference type="RefSeq" id="WP_090297333.1">
    <property type="nucleotide sequence ID" value="NZ_FNKI01000002.1"/>
</dbReference>
<sequence length="216" mass="24563">MKKLFGLFFFIFGLTCISAQEIDSDLLKIKSRMDAINEFSAELQLDLDAAFINMPTKYASMHYTKGKDTKFSSDDFVVLPKRGLDFAFSELFEHPFITVDRGIETKNNKQVKVLNVIPTDNKSDMALATLYLDVKNERIAASEITTKKNGTYALEMEYPDLEAILPNQVQVSFAIEKLKIPLNFMGSDTDIDRKTMRQMDTKTGKITLLISNYIIN</sequence>
<evidence type="ECO:0000313" key="2">
    <source>
        <dbReference type="Proteomes" id="UP000199592"/>
    </source>
</evidence>
<dbReference type="Proteomes" id="UP000199592">
    <property type="component" value="Unassembled WGS sequence"/>
</dbReference>
<dbReference type="OrthoDB" id="1433712at2"/>
<gene>
    <name evidence="1" type="ORF">SAMN04487892_1367</name>
</gene>
<dbReference type="AlphaFoldDB" id="A0A1H2T098"/>